<dbReference type="InterPro" id="IPR029039">
    <property type="entry name" value="Flavoprotein-like_sf"/>
</dbReference>
<evidence type="ECO:0000256" key="8">
    <source>
        <dbReference type="ARBA" id="ARBA00022490"/>
    </source>
</evidence>
<evidence type="ECO:0000256" key="4">
    <source>
        <dbReference type="ARBA" id="ARBA00001974"/>
    </source>
</evidence>
<dbReference type="GO" id="GO:0050661">
    <property type="term" value="F:NADP binding"/>
    <property type="evidence" value="ECO:0007669"/>
    <property type="project" value="InterPro"/>
</dbReference>
<dbReference type="SUPFAM" id="SSF56512">
    <property type="entry name" value="Nitric oxide (NO) synthase oxygenase domain"/>
    <property type="match status" value="1"/>
</dbReference>
<feature type="domain" description="Flavodoxin-like" evidence="27">
    <location>
        <begin position="542"/>
        <end position="680"/>
    </location>
</feature>
<dbReference type="Gene3D" id="3.90.440.10">
    <property type="entry name" value="Nitric Oxide Synthase,Heme Domain,Chain A domain 2"/>
    <property type="match status" value="1"/>
</dbReference>
<feature type="binding site" description="axial binding residue" evidence="25">
    <location>
        <position position="203"/>
    </location>
    <ligand>
        <name>heme b</name>
        <dbReference type="ChEBI" id="CHEBI:60344"/>
    </ligand>
    <ligandPart>
        <name>Fe</name>
        <dbReference type="ChEBI" id="CHEBI:18248"/>
    </ligandPart>
</feature>
<evidence type="ECO:0000313" key="30">
    <source>
        <dbReference type="Proteomes" id="UP000525089"/>
    </source>
</evidence>
<dbReference type="FunFam" id="3.40.50.80:FF:000003">
    <property type="entry name" value="Nitric oxide synthase"/>
    <property type="match status" value="1"/>
</dbReference>
<keyword evidence="12 25" id="KW-0479">Metal-binding</keyword>
<dbReference type="Gene3D" id="3.40.50.360">
    <property type="match status" value="2"/>
</dbReference>
<comment type="cofactor">
    <cofactor evidence="4">
        <name>FAD</name>
        <dbReference type="ChEBI" id="CHEBI:57692"/>
    </cofactor>
</comment>
<dbReference type="InterPro" id="IPR001094">
    <property type="entry name" value="Flavdoxin-like"/>
</dbReference>
<dbReference type="InterPro" id="IPR036119">
    <property type="entry name" value="NOS_N_sf"/>
</dbReference>
<evidence type="ECO:0000313" key="29">
    <source>
        <dbReference type="EMBL" id="NWS16090.1"/>
    </source>
</evidence>
<evidence type="ECO:0000256" key="24">
    <source>
        <dbReference type="ARBA" id="ARBA00049812"/>
    </source>
</evidence>
<keyword evidence="14" id="KW-0862">Zinc</keyword>
<dbReference type="FunFam" id="3.40.50.360:FF:000039">
    <property type="entry name" value="Nitric oxide synthase"/>
    <property type="match status" value="1"/>
</dbReference>
<dbReference type="InterPro" id="IPR004030">
    <property type="entry name" value="NOS_N"/>
</dbReference>
<dbReference type="PRINTS" id="PR00369">
    <property type="entry name" value="FLAVODOXIN"/>
</dbReference>
<comment type="catalytic activity">
    <reaction evidence="20">
        <text>2 L-arginine + 3 NADPH + 4 O2 + H(+) = 2 L-citrulline + 2 nitric oxide + 3 NADP(+) + 4 H2O</text>
        <dbReference type="Rhea" id="RHEA:19897"/>
        <dbReference type="ChEBI" id="CHEBI:15377"/>
        <dbReference type="ChEBI" id="CHEBI:15378"/>
        <dbReference type="ChEBI" id="CHEBI:15379"/>
        <dbReference type="ChEBI" id="CHEBI:16480"/>
        <dbReference type="ChEBI" id="CHEBI:32682"/>
        <dbReference type="ChEBI" id="CHEBI:57743"/>
        <dbReference type="ChEBI" id="CHEBI:57783"/>
        <dbReference type="ChEBI" id="CHEBI:58349"/>
        <dbReference type="EC" id="1.14.13.39"/>
    </reaction>
    <physiologicalReaction direction="left-to-right" evidence="20">
        <dbReference type="Rhea" id="RHEA:19898"/>
    </physiologicalReaction>
</comment>
<evidence type="ECO:0000256" key="25">
    <source>
        <dbReference type="PIRSR" id="PIRSR000333-1"/>
    </source>
</evidence>
<evidence type="ECO:0000259" key="27">
    <source>
        <dbReference type="PROSITE" id="PS50902"/>
    </source>
</evidence>
<gene>
    <name evidence="29" type="primary">Nos2</name>
    <name evidence="29" type="ORF">PACMIN_R04834</name>
</gene>
<evidence type="ECO:0000256" key="2">
    <source>
        <dbReference type="ARBA" id="ARBA00001950"/>
    </source>
</evidence>
<keyword evidence="9 25" id="KW-0349">Heme</keyword>
<feature type="non-terminal residue" evidence="29">
    <location>
        <position position="1141"/>
    </location>
</feature>
<dbReference type="InterPro" id="IPR003097">
    <property type="entry name" value="CysJ-like_FAD-binding"/>
</dbReference>
<organism evidence="29 30">
    <name type="scientific">Pachyramphus minor</name>
    <dbReference type="NCBI Taxonomy" id="369605"/>
    <lineage>
        <taxon>Eukaryota</taxon>
        <taxon>Metazoa</taxon>
        <taxon>Chordata</taxon>
        <taxon>Craniata</taxon>
        <taxon>Vertebrata</taxon>
        <taxon>Euteleostomi</taxon>
        <taxon>Archelosauria</taxon>
        <taxon>Archosauria</taxon>
        <taxon>Dinosauria</taxon>
        <taxon>Saurischia</taxon>
        <taxon>Theropoda</taxon>
        <taxon>Coelurosauria</taxon>
        <taxon>Aves</taxon>
        <taxon>Neognathae</taxon>
        <taxon>Neoaves</taxon>
        <taxon>Telluraves</taxon>
        <taxon>Australaves</taxon>
        <taxon>Passeriformes</taxon>
        <taxon>Tyrannidae</taxon>
        <taxon>Pachyramphus</taxon>
    </lineage>
</organism>
<keyword evidence="18" id="KW-0560">Oxidoreductase</keyword>
<dbReference type="EC" id="1.14.13.39" evidence="7"/>
<evidence type="ECO:0000256" key="22">
    <source>
        <dbReference type="ARBA" id="ARBA00049784"/>
    </source>
</evidence>
<keyword evidence="19 25" id="KW-0408">Iron</keyword>
<dbReference type="PROSITE" id="PS50902">
    <property type="entry name" value="FLAVODOXIN_LIKE"/>
    <property type="match status" value="1"/>
</dbReference>
<dbReference type="SUPFAM" id="SSF52218">
    <property type="entry name" value="Flavoproteins"/>
    <property type="match status" value="1"/>
</dbReference>
<dbReference type="Proteomes" id="UP000525089">
    <property type="component" value="Unassembled WGS sequence"/>
</dbReference>
<comment type="similarity">
    <text evidence="6">Belongs to the NOS family.</text>
</comment>
<sequence length="1141" mass="129668">MLCPWQFVFRSHAAKSQHSGEKDFNNNVEKSRKIHGLEKDDAKLYDRSKKQNKVVPIATSAKAREEAENLPQNDIKVSNQISRCPRHVRIRNLENGSSFLDTLHLTAKEVINCRTKACQGSLMTPKGQVRGTRDGPVPLEDLLPQAIDFLKQYYSSFKESKMEEYPSRLETVTREIETTGTYHLTKDELIFAAKQAWRNAPRCIGRIQWSNLQVFDARDCKTAREMFEHLCRHIQYATNNGNIRSAITVFPPRTDGKHDFRVWNSQLIRYAGYPLPDGAVLGDPASADFTQLCIELGWKPKYGRFDVLPLVLQANGQDPEIFELPPEIVLEVPMEHPKYEWFKDLDLRWYALPAVSNMLLEVGGLEFTACPFNGWYMGTEIGVRDFCDVQRYNILKEVGRRMGLETNKLSSLWKDRAVVEINVAVLHSFQKQNVTIMDHHSASESFMKYMQSEYRARGGCPADWVWIVPPISGSITPVFHQEMLNYVLTPFYYYQVDAWKTHVWHDETRRPKKKEIKFSMLAKAVLFASSLMRQAMATRAKVTVIFATETGKSETFANTLCSLFNCAFNTRILCMDKYNICDLEKETLLLVVTSTFGNGDSPGNGKSLKNSLFTLKLLRKKIRYAVFGLGSSMYPEFCAFAHAIDQKLAQLGASQLTAVGEGDELNGQEEAFRTWAVSAFKAACDIFNIRGGHSIQLPEIYTTEESWDPSSYRIVYDSQPMDLAKALASIHAKDVIPMKLKFRQNLQSLKSSRVTILVKLSCETNQEVHYLPGEHIGIFPGNQPELVHGIIARVHDAPPADQTIRLETCTDGGYWTSDKKIPACTLPEALTYLLDITTPPSQQLLKKLSQLVTAEGDKQRLEVLCQSTEEYNKWKFYNSPTILEVLEEFPSAEVSTAFLLTQLPFLKPRYYSVSSSCDMTAREIHLTVAVVNYRTRDGEGPLHHGVCSTWLNTIALDETVPCFIRSANDFHLPEEPATPCILIGSGTGIAPFRSFWLQRLYDLEHRGIKGGDMTLLFGCRHPDLDHIYREETEEMKRKGVLKEVYTAYSRLPGQAKVYVQDVLQRQLEEPVREVLQGQGHVFVCGDVRMAADVARALCALIARALRLTPQQAQEYFSQLKSQKRYHEDIFGAVFPHEVKRA</sequence>
<evidence type="ECO:0000256" key="3">
    <source>
        <dbReference type="ARBA" id="ARBA00001970"/>
    </source>
</evidence>
<name>A0A7K5D717_9TYRA</name>
<feature type="compositionally biased region" description="Basic and acidic residues" evidence="26">
    <location>
        <begin position="18"/>
        <end position="35"/>
    </location>
</feature>
<dbReference type="PROSITE" id="PS60001">
    <property type="entry name" value="NOS"/>
    <property type="match status" value="1"/>
</dbReference>
<evidence type="ECO:0000256" key="6">
    <source>
        <dbReference type="ARBA" id="ARBA00006267"/>
    </source>
</evidence>
<dbReference type="PRINTS" id="PR00371">
    <property type="entry name" value="FPNCR"/>
</dbReference>
<dbReference type="InterPro" id="IPR044940">
    <property type="entry name" value="NOS_dom_2"/>
</dbReference>
<dbReference type="InterPro" id="IPR050607">
    <property type="entry name" value="NOS"/>
</dbReference>
<keyword evidence="16" id="KW-0521">NADP</keyword>
<evidence type="ECO:0000256" key="21">
    <source>
        <dbReference type="ARBA" id="ARBA00049771"/>
    </source>
</evidence>
<dbReference type="PROSITE" id="PS51384">
    <property type="entry name" value="FAD_FR"/>
    <property type="match status" value="1"/>
</dbReference>
<evidence type="ECO:0000256" key="9">
    <source>
        <dbReference type="ARBA" id="ARBA00022617"/>
    </source>
</evidence>
<keyword evidence="11" id="KW-0288">FMN</keyword>
<dbReference type="GO" id="GO:0010181">
    <property type="term" value="F:FMN binding"/>
    <property type="evidence" value="ECO:0007669"/>
    <property type="project" value="InterPro"/>
</dbReference>
<dbReference type="InterPro" id="IPR012144">
    <property type="entry name" value="NOS_euk"/>
</dbReference>
<evidence type="ECO:0000256" key="1">
    <source>
        <dbReference type="ARBA" id="ARBA00001917"/>
    </source>
</evidence>
<evidence type="ECO:0000256" key="18">
    <source>
        <dbReference type="ARBA" id="ARBA00023002"/>
    </source>
</evidence>
<keyword evidence="8" id="KW-0963">Cytoplasm</keyword>
<dbReference type="Gene3D" id="2.40.30.10">
    <property type="entry name" value="Translation factors"/>
    <property type="match status" value="1"/>
</dbReference>
<dbReference type="SUPFAM" id="SSF52343">
    <property type="entry name" value="Ferredoxin reductase-like, C-terminal NADP-linked domain"/>
    <property type="match status" value="1"/>
</dbReference>
<dbReference type="GO" id="GO:0046872">
    <property type="term" value="F:metal ion binding"/>
    <property type="evidence" value="ECO:0007669"/>
    <property type="project" value="UniProtKB-KW"/>
</dbReference>
<evidence type="ECO:0000256" key="17">
    <source>
        <dbReference type="ARBA" id="ARBA00022860"/>
    </source>
</evidence>
<dbReference type="InterPro" id="IPR017938">
    <property type="entry name" value="Riboflavin_synthase-like_b-brl"/>
</dbReference>
<dbReference type="InterPro" id="IPR008254">
    <property type="entry name" value="Flavodoxin/NO_synth"/>
</dbReference>
<dbReference type="InterPro" id="IPR039261">
    <property type="entry name" value="FNR_nucleotide-bd"/>
</dbReference>
<keyword evidence="17" id="KW-0112">Calmodulin-binding</keyword>
<dbReference type="SUPFAM" id="SSF63380">
    <property type="entry name" value="Riboflavin synthase domain-like"/>
    <property type="match status" value="1"/>
</dbReference>
<keyword evidence="10" id="KW-0285">Flavoprotein</keyword>
<evidence type="ECO:0000256" key="13">
    <source>
        <dbReference type="ARBA" id="ARBA00022827"/>
    </source>
</evidence>
<dbReference type="GO" id="GO:0020037">
    <property type="term" value="F:heme binding"/>
    <property type="evidence" value="ECO:0007669"/>
    <property type="project" value="InterPro"/>
</dbReference>
<comment type="caution">
    <text evidence="29">The sequence shown here is derived from an EMBL/GenBank/DDBJ whole genome shotgun (WGS) entry which is preliminary data.</text>
</comment>
<feature type="non-terminal residue" evidence="29">
    <location>
        <position position="1"/>
    </location>
</feature>
<dbReference type="PANTHER" id="PTHR43410">
    <property type="entry name" value="NITRIC OXIDE SYNTHASE OXYGENASE"/>
    <property type="match status" value="1"/>
</dbReference>
<dbReference type="GO" id="GO:0042742">
    <property type="term" value="P:defense response to bacterium"/>
    <property type="evidence" value="ECO:0007669"/>
    <property type="project" value="UniProtKB-ARBA"/>
</dbReference>
<dbReference type="GO" id="GO:0005516">
    <property type="term" value="F:calmodulin binding"/>
    <property type="evidence" value="ECO:0007669"/>
    <property type="project" value="UniProtKB-KW"/>
</dbReference>
<comment type="cofactor">
    <cofactor evidence="2">
        <name>(6R)-L-erythro-5,6,7,8-tetrahydrobiopterin</name>
        <dbReference type="ChEBI" id="CHEBI:59560"/>
    </cofactor>
</comment>
<protein>
    <recommendedName>
        <fullName evidence="21">Nitric oxide synthase, inducible</fullName>
        <ecNumber evidence="7">1.14.13.39</ecNumber>
    </recommendedName>
    <alternativeName>
        <fullName evidence="23">Inducible NO synthase</fullName>
    </alternativeName>
    <alternativeName>
        <fullName evidence="22">NOS type II</fullName>
    </alternativeName>
    <alternativeName>
        <fullName evidence="24">Peptidyl-cysteine S-nitrosylase NOS2</fullName>
    </alternativeName>
</protein>
<dbReference type="Gene3D" id="1.20.990.10">
    <property type="entry name" value="NADPH-cytochrome p450 Reductase, Chain A, domain 3"/>
    <property type="match status" value="1"/>
</dbReference>
<dbReference type="Pfam" id="PF02898">
    <property type="entry name" value="NO_synthase"/>
    <property type="match status" value="1"/>
</dbReference>
<dbReference type="InterPro" id="IPR001709">
    <property type="entry name" value="Flavoprot_Pyr_Nucl_cyt_Rdtase"/>
</dbReference>
<dbReference type="Gene3D" id="3.40.50.80">
    <property type="entry name" value="Nucleotide-binding domain of ferredoxin-NADP reductase (FNR) module"/>
    <property type="match status" value="1"/>
</dbReference>
<dbReference type="InterPro" id="IPR001433">
    <property type="entry name" value="OxRdtase_FAD/NAD-bd"/>
</dbReference>
<evidence type="ECO:0000256" key="5">
    <source>
        <dbReference type="ARBA" id="ARBA00004514"/>
    </source>
</evidence>
<accession>A0A7K5D717</accession>
<evidence type="ECO:0000256" key="12">
    <source>
        <dbReference type="ARBA" id="ARBA00022723"/>
    </source>
</evidence>
<evidence type="ECO:0000259" key="28">
    <source>
        <dbReference type="PROSITE" id="PS51384"/>
    </source>
</evidence>
<dbReference type="CDD" id="cd06202">
    <property type="entry name" value="Nitric_oxide_synthase"/>
    <property type="match status" value="1"/>
</dbReference>
<evidence type="ECO:0000256" key="26">
    <source>
        <dbReference type="SAM" id="MobiDB-lite"/>
    </source>
</evidence>
<evidence type="ECO:0000256" key="19">
    <source>
        <dbReference type="ARBA" id="ARBA00023004"/>
    </source>
</evidence>
<dbReference type="Pfam" id="PF00175">
    <property type="entry name" value="NAD_binding_1"/>
    <property type="match status" value="1"/>
</dbReference>
<dbReference type="InterPro" id="IPR023173">
    <property type="entry name" value="NADPH_Cyt_P450_Rdtase_alpha"/>
</dbReference>
<keyword evidence="15" id="KW-0832">Ubl conjugation</keyword>
<dbReference type="Pfam" id="PF00667">
    <property type="entry name" value="FAD_binding_1"/>
    <property type="match status" value="1"/>
</dbReference>
<evidence type="ECO:0000256" key="15">
    <source>
        <dbReference type="ARBA" id="ARBA00022843"/>
    </source>
</evidence>
<dbReference type="CDD" id="cd00795">
    <property type="entry name" value="NOS_oxygenase_euk"/>
    <property type="match status" value="1"/>
</dbReference>
<dbReference type="Gene3D" id="3.90.1230.10">
    <property type="entry name" value="Nitric Oxide Synthase, Chain A, domain 3"/>
    <property type="match status" value="1"/>
</dbReference>
<dbReference type="GO" id="GO:0050660">
    <property type="term" value="F:flavin adenine dinucleotide binding"/>
    <property type="evidence" value="ECO:0007669"/>
    <property type="project" value="InterPro"/>
</dbReference>
<evidence type="ECO:0000256" key="20">
    <source>
        <dbReference type="ARBA" id="ARBA00047419"/>
    </source>
</evidence>
<dbReference type="GO" id="GO:0005829">
    <property type="term" value="C:cytosol"/>
    <property type="evidence" value="ECO:0007669"/>
    <property type="project" value="UniProtKB-SubCell"/>
</dbReference>
<feature type="domain" description="FAD-binding FR-type" evidence="28">
    <location>
        <begin position="733"/>
        <end position="973"/>
    </location>
</feature>
<comment type="subcellular location">
    <subcellularLocation>
        <location evidence="5">Cytoplasm</location>
        <location evidence="5">Cytosol</location>
    </subcellularLocation>
</comment>
<dbReference type="GO" id="GO:0006809">
    <property type="term" value="P:nitric oxide biosynthetic process"/>
    <property type="evidence" value="ECO:0007669"/>
    <property type="project" value="InterPro"/>
</dbReference>
<reference evidence="29 30" key="1">
    <citation type="submission" date="2019-09" db="EMBL/GenBank/DDBJ databases">
        <title>Bird 10,000 Genomes (B10K) Project - Family phase.</title>
        <authorList>
            <person name="Zhang G."/>
        </authorList>
    </citation>
    <scope>NUCLEOTIDE SEQUENCE [LARGE SCALE GENOMIC DNA]</scope>
    <source>
        <strain evidence="29">B10K-DU-001-72</strain>
        <tissue evidence="29">Muscle</tissue>
    </source>
</reference>
<proteinExistence type="inferred from homology"/>
<dbReference type="InterPro" id="IPR044944">
    <property type="entry name" value="NOS_dom_3"/>
</dbReference>
<evidence type="ECO:0000256" key="10">
    <source>
        <dbReference type="ARBA" id="ARBA00022630"/>
    </source>
</evidence>
<dbReference type="EMBL" id="VYXB01004988">
    <property type="protein sequence ID" value="NWS16090.1"/>
    <property type="molecule type" value="Genomic_DNA"/>
</dbReference>
<feature type="region of interest" description="Disordered" evidence="26">
    <location>
        <begin position="16"/>
        <end position="35"/>
    </location>
</feature>
<dbReference type="Pfam" id="PF00258">
    <property type="entry name" value="Flavodoxin_1"/>
    <property type="match status" value="1"/>
</dbReference>
<dbReference type="FunFam" id="1.20.990.10:FF:000006">
    <property type="entry name" value="Nitric oxide synthase"/>
    <property type="match status" value="1"/>
</dbReference>
<evidence type="ECO:0000256" key="14">
    <source>
        <dbReference type="ARBA" id="ARBA00022833"/>
    </source>
</evidence>
<dbReference type="Gene3D" id="6.10.250.410">
    <property type="match status" value="1"/>
</dbReference>
<dbReference type="AlphaFoldDB" id="A0A7K5D717"/>
<evidence type="ECO:0000256" key="7">
    <source>
        <dbReference type="ARBA" id="ARBA00012989"/>
    </source>
</evidence>
<dbReference type="InterPro" id="IPR017927">
    <property type="entry name" value="FAD-bd_FR_type"/>
</dbReference>
<evidence type="ECO:0000256" key="16">
    <source>
        <dbReference type="ARBA" id="ARBA00022857"/>
    </source>
</evidence>
<dbReference type="PANTHER" id="PTHR43410:SF4">
    <property type="entry name" value="NITRIC OXIDE SYNTHASE"/>
    <property type="match status" value="1"/>
</dbReference>
<dbReference type="FunFam" id="3.90.440.10:FF:000005">
    <property type="entry name" value="Nitric oxide synthase, inducible"/>
    <property type="match status" value="1"/>
</dbReference>
<comment type="cofactor">
    <cofactor evidence="3">
        <name>heme b</name>
        <dbReference type="ChEBI" id="CHEBI:60344"/>
    </cofactor>
</comment>
<keyword evidence="30" id="KW-1185">Reference proteome</keyword>
<dbReference type="InterPro" id="IPR044943">
    <property type="entry name" value="NOS_dom_1"/>
</dbReference>
<keyword evidence="13" id="KW-0274">FAD</keyword>
<dbReference type="FunFam" id="3.90.1230.10:FF:000001">
    <property type="entry name" value="Nitric oxide synthase, brain"/>
    <property type="match status" value="1"/>
</dbReference>
<dbReference type="Gene3D" id="3.90.340.10">
    <property type="entry name" value="Nitric Oxide Synthase, Chain A, domain 1"/>
    <property type="match status" value="1"/>
</dbReference>
<evidence type="ECO:0000256" key="11">
    <source>
        <dbReference type="ARBA" id="ARBA00022643"/>
    </source>
</evidence>
<dbReference type="GO" id="GO:0004517">
    <property type="term" value="F:nitric-oxide synthase activity"/>
    <property type="evidence" value="ECO:0007669"/>
    <property type="project" value="UniProtKB-EC"/>
</dbReference>
<dbReference type="PIRSF" id="PIRSF000333">
    <property type="entry name" value="NOS"/>
    <property type="match status" value="1"/>
</dbReference>
<evidence type="ECO:0000256" key="23">
    <source>
        <dbReference type="ARBA" id="ARBA00049808"/>
    </source>
</evidence>
<comment type="cofactor">
    <cofactor evidence="1">
        <name>FMN</name>
        <dbReference type="ChEBI" id="CHEBI:58210"/>
    </cofactor>
</comment>